<evidence type="ECO:0000313" key="1">
    <source>
        <dbReference type="EMBL" id="KAF9073141.1"/>
    </source>
</evidence>
<organism evidence="1 2">
    <name type="scientific">Rhodocollybia butyracea</name>
    <dbReference type="NCBI Taxonomy" id="206335"/>
    <lineage>
        <taxon>Eukaryota</taxon>
        <taxon>Fungi</taxon>
        <taxon>Dikarya</taxon>
        <taxon>Basidiomycota</taxon>
        <taxon>Agaricomycotina</taxon>
        <taxon>Agaricomycetes</taxon>
        <taxon>Agaricomycetidae</taxon>
        <taxon>Agaricales</taxon>
        <taxon>Marasmiineae</taxon>
        <taxon>Omphalotaceae</taxon>
        <taxon>Rhodocollybia</taxon>
    </lineage>
</organism>
<name>A0A9P5UBJ2_9AGAR</name>
<dbReference type="AlphaFoldDB" id="A0A9P5UBJ2"/>
<protein>
    <submittedName>
        <fullName evidence="1">Uncharacterized protein</fullName>
    </submittedName>
</protein>
<sequence>MDLDVALSIKAKASSESQNAHKFQTTPLSTQDSANLGHGWMALKIRYTVPATVEPAQQLASVGLVITIIPKNPKQPFATSLLLGQLNIYSSQPSDIPAHVPSSVNLGGVCVFLCSVPPHITSPEDPIAAWPAQPSTDVWFPKLMYANIYALEYRADGTPDKAENAVWIGTSGYGYEGMRNTFVVERDINLAQSESTSNASRRTLRVGSGKMRFYIQGVTDKGDVLDWERCVFVDV</sequence>
<accession>A0A9P5UBJ2</accession>
<gene>
    <name evidence="1" type="ORF">BDP27DRAFT_1417600</name>
</gene>
<dbReference type="EMBL" id="JADNRY010000020">
    <property type="protein sequence ID" value="KAF9073141.1"/>
    <property type="molecule type" value="Genomic_DNA"/>
</dbReference>
<proteinExistence type="predicted"/>
<dbReference type="OrthoDB" id="284473at2759"/>
<keyword evidence="2" id="KW-1185">Reference proteome</keyword>
<comment type="caution">
    <text evidence="1">The sequence shown here is derived from an EMBL/GenBank/DDBJ whole genome shotgun (WGS) entry which is preliminary data.</text>
</comment>
<reference evidence="1" key="1">
    <citation type="submission" date="2020-11" db="EMBL/GenBank/DDBJ databases">
        <authorList>
            <consortium name="DOE Joint Genome Institute"/>
            <person name="Ahrendt S."/>
            <person name="Riley R."/>
            <person name="Andreopoulos W."/>
            <person name="Labutti K."/>
            <person name="Pangilinan J."/>
            <person name="Ruiz-Duenas F.J."/>
            <person name="Barrasa J.M."/>
            <person name="Sanchez-Garcia M."/>
            <person name="Camarero S."/>
            <person name="Miyauchi S."/>
            <person name="Serrano A."/>
            <person name="Linde D."/>
            <person name="Babiker R."/>
            <person name="Drula E."/>
            <person name="Ayuso-Fernandez I."/>
            <person name="Pacheco R."/>
            <person name="Padilla G."/>
            <person name="Ferreira P."/>
            <person name="Barriuso J."/>
            <person name="Kellner H."/>
            <person name="Castanera R."/>
            <person name="Alfaro M."/>
            <person name="Ramirez L."/>
            <person name="Pisabarro A.G."/>
            <person name="Kuo A."/>
            <person name="Tritt A."/>
            <person name="Lipzen A."/>
            <person name="He G."/>
            <person name="Yan M."/>
            <person name="Ng V."/>
            <person name="Cullen D."/>
            <person name="Martin F."/>
            <person name="Rosso M.-N."/>
            <person name="Henrissat B."/>
            <person name="Hibbett D."/>
            <person name="Martinez A.T."/>
            <person name="Grigoriev I.V."/>
        </authorList>
    </citation>
    <scope>NUCLEOTIDE SEQUENCE</scope>
    <source>
        <strain evidence="1">AH 40177</strain>
    </source>
</reference>
<dbReference type="Proteomes" id="UP000772434">
    <property type="component" value="Unassembled WGS sequence"/>
</dbReference>
<evidence type="ECO:0000313" key="2">
    <source>
        <dbReference type="Proteomes" id="UP000772434"/>
    </source>
</evidence>